<dbReference type="InterPro" id="IPR000073">
    <property type="entry name" value="AB_hydrolase_1"/>
</dbReference>
<accession>A0A4V1RJR8</accession>
<evidence type="ECO:0000259" key="2">
    <source>
        <dbReference type="Pfam" id="PF00561"/>
    </source>
</evidence>
<dbReference type="Pfam" id="PF00561">
    <property type="entry name" value="Abhydrolase_1"/>
    <property type="match status" value="1"/>
</dbReference>
<dbReference type="RefSeq" id="WP_129476896.1">
    <property type="nucleotide sequence ID" value="NZ_SDWS01000006.1"/>
</dbReference>
<keyword evidence="1 3" id="KW-0378">Hydrolase</keyword>
<dbReference type="PRINTS" id="PR00111">
    <property type="entry name" value="ABHYDROLASE"/>
</dbReference>
<dbReference type="Gene3D" id="3.40.50.1820">
    <property type="entry name" value="alpha/beta hydrolase"/>
    <property type="match status" value="1"/>
</dbReference>
<dbReference type="EMBL" id="SDWS01000006">
    <property type="protein sequence ID" value="RYB89732.1"/>
    <property type="molecule type" value="Genomic_DNA"/>
</dbReference>
<evidence type="ECO:0000313" key="4">
    <source>
        <dbReference type="Proteomes" id="UP000291838"/>
    </source>
</evidence>
<sequence>MSLHRTELGTSGSRIVFCHGLFGQGKNWTQAAKALSADHRVLLLDMPNHGRSSWTETFDYVELADLVAAELRQWSAQEPVALVGHSMGGKIAMCLALRHPELVERLVVVDVAPVAYPSGREFVGYIETMRGLDLTSLERRDQADEALREPVPNPVVRSFLLQNLRRTDDGWHWQVNLDLLGASMDGLTGWPADQLGEATYDGPVLWVGGADSDYIDDAHSPEMDRRFPRNRRVLVKGAGHWVHSEQPAIFLEVLRRFLPSPPGAAAGA</sequence>
<dbReference type="SUPFAM" id="SSF53474">
    <property type="entry name" value="alpha/beta-Hydrolases"/>
    <property type="match status" value="1"/>
</dbReference>
<comment type="caution">
    <text evidence="3">The sequence shown here is derived from an EMBL/GenBank/DDBJ whole genome shotgun (WGS) entry which is preliminary data.</text>
</comment>
<dbReference type="OrthoDB" id="63519at2"/>
<protein>
    <submittedName>
        <fullName evidence="3">Alpha/beta fold hydrolase</fullName>
    </submittedName>
</protein>
<evidence type="ECO:0000256" key="1">
    <source>
        <dbReference type="ARBA" id="ARBA00022801"/>
    </source>
</evidence>
<name>A0A4V1RJR8_9ACTN</name>
<feature type="domain" description="AB hydrolase-1" evidence="2">
    <location>
        <begin position="15"/>
        <end position="246"/>
    </location>
</feature>
<proteinExistence type="predicted"/>
<dbReference type="GO" id="GO:0016787">
    <property type="term" value="F:hydrolase activity"/>
    <property type="evidence" value="ECO:0007669"/>
    <property type="project" value="UniProtKB-KW"/>
</dbReference>
<keyword evidence="4" id="KW-1185">Reference proteome</keyword>
<dbReference type="Proteomes" id="UP000291838">
    <property type="component" value="Unassembled WGS sequence"/>
</dbReference>
<dbReference type="PANTHER" id="PTHR46118:SF4">
    <property type="entry name" value="PROTEIN ABHD11"/>
    <property type="match status" value="1"/>
</dbReference>
<dbReference type="PANTHER" id="PTHR46118">
    <property type="entry name" value="PROTEIN ABHD11"/>
    <property type="match status" value="1"/>
</dbReference>
<dbReference type="InterPro" id="IPR000639">
    <property type="entry name" value="Epox_hydrolase-like"/>
</dbReference>
<reference evidence="3 4" key="1">
    <citation type="submission" date="2019-01" db="EMBL/GenBank/DDBJ databases">
        <title>Novel species of Nocardioides.</title>
        <authorList>
            <person name="Liu Q."/>
            <person name="Xin Y.-H."/>
        </authorList>
    </citation>
    <scope>NUCLEOTIDE SEQUENCE [LARGE SCALE GENOMIC DNA]</scope>
    <source>
        <strain evidence="3 4">HLT3-15</strain>
    </source>
</reference>
<dbReference type="InterPro" id="IPR029058">
    <property type="entry name" value="AB_hydrolase_fold"/>
</dbReference>
<gene>
    <name evidence="3" type="ORF">EUA06_14120</name>
</gene>
<evidence type="ECO:0000313" key="3">
    <source>
        <dbReference type="EMBL" id="RYB89732.1"/>
    </source>
</evidence>
<organism evidence="3 4">
    <name type="scientific">Nocardioides glacieisoli</name>
    <dbReference type="NCBI Taxonomy" id="1168730"/>
    <lineage>
        <taxon>Bacteria</taxon>
        <taxon>Bacillati</taxon>
        <taxon>Actinomycetota</taxon>
        <taxon>Actinomycetes</taxon>
        <taxon>Propionibacteriales</taxon>
        <taxon>Nocardioidaceae</taxon>
        <taxon>Nocardioides</taxon>
    </lineage>
</organism>
<dbReference type="PRINTS" id="PR00412">
    <property type="entry name" value="EPOXHYDRLASE"/>
</dbReference>
<dbReference type="AlphaFoldDB" id="A0A4V1RJR8"/>